<feature type="active site" description="Nucleophile" evidence="9">
    <location>
        <position position="393"/>
    </location>
</feature>
<dbReference type="GO" id="GO:0036374">
    <property type="term" value="F:glutathione hydrolase activity"/>
    <property type="evidence" value="ECO:0007669"/>
    <property type="project" value="UniProtKB-UniRule"/>
</dbReference>
<evidence type="ECO:0000256" key="12">
    <source>
        <dbReference type="SAM" id="MobiDB-lite"/>
    </source>
</evidence>
<dbReference type="UniPathway" id="UPA00204"/>
<feature type="binding site" evidence="10">
    <location>
        <position position="107"/>
    </location>
    <ligand>
        <name>L-glutamate</name>
        <dbReference type="ChEBI" id="CHEBI:29985"/>
    </ligand>
</feature>
<dbReference type="MEROPS" id="T03.001"/>
<dbReference type="Proteomes" id="UP000006683">
    <property type="component" value="Chromosome"/>
</dbReference>
<keyword evidence="7 11" id="KW-0012">Acyltransferase</keyword>
<evidence type="ECO:0000256" key="5">
    <source>
        <dbReference type="ARBA" id="ARBA00022801"/>
    </source>
</evidence>
<evidence type="ECO:0000256" key="9">
    <source>
        <dbReference type="PIRSR" id="PIRSR600101-1"/>
    </source>
</evidence>
<proteinExistence type="inferred from homology"/>
<evidence type="ECO:0000313" key="14">
    <source>
        <dbReference type="EMBL" id="ADN76763.1"/>
    </source>
</evidence>
<dbReference type="EMBL" id="CP002209">
    <property type="protein sequence ID" value="ADN76763.1"/>
    <property type="molecule type" value="Genomic_DNA"/>
</dbReference>
<dbReference type="PRINTS" id="PR01210">
    <property type="entry name" value="GGTRANSPTASE"/>
</dbReference>
<reference evidence="14 15" key="1">
    <citation type="journal article" date="2010" name="Stand. Genomic Sci.">
        <title>Complete genome sequence of Ferrimonas balearica type strain (PAT).</title>
        <authorList>
            <person name="Nolan M."/>
            <person name="Sikorski J."/>
            <person name="Davenport K."/>
            <person name="Lucas S."/>
            <person name="Glavina Del Rio T."/>
            <person name="Tice H."/>
            <person name="Cheng J."/>
            <person name="Goodwin L."/>
            <person name="Pitluck S."/>
            <person name="Liolios K."/>
            <person name="Ivanova N."/>
            <person name="Mavromatis K."/>
            <person name="Ovchinnikova G."/>
            <person name="Pati A."/>
            <person name="Chen A."/>
            <person name="Palaniappan K."/>
            <person name="Land M."/>
            <person name="Hauser L."/>
            <person name="Chang Y."/>
            <person name="Jeffries C."/>
            <person name="Tapia R."/>
            <person name="Brettin T."/>
            <person name="Detter J."/>
            <person name="Han C."/>
            <person name="Yasawong M."/>
            <person name="Rohde M."/>
            <person name="Tindall B."/>
            <person name="Goker M."/>
            <person name="Woyke T."/>
            <person name="Bristow J."/>
            <person name="Eisen J."/>
            <person name="Markowitz V."/>
            <person name="Hugenholtz P."/>
            <person name="Kyrpides N."/>
            <person name="Klenk H."/>
            <person name="Lapidus A."/>
        </authorList>
    </citation>
    <scope>NUCLEOTIDE SEQUENCE [LARGE SCALE GENOMIC DNA]</scope>
    <source>
        <strain evidence="15">DSM 9799 / CCM 4581 / KCTC 23876 / PAT</strain>
    </source>
</reference>
<comment type="similarity">
    <text evidence="3 11">Belongs to the gamma-glutamyltransferase family.</text>
</comment>
<feature type="region of interest" description="Disordered" evidence="12">
    <location>
        <begin position="435"/>
        <end position="465"/>
    </location>
</feature>
<evidence type="ECO:0000256" key="4">
    <source>
        <dbReference type="ARBA" id="ARBA00022679"/>
    </source>
</evidence>
<comment type="PTM">
    <text evidence="11">Cleaved by autocatalysis into a large and a small subunit.</text>
</comment>
<dbReference type="eggNOG" id="COG0405">
    <property type="taxonomic scope" value="Bacteria"/>
</dbReference>
<keyword evidence="13" id="KW-0732">Signal</keyword>
<feature type="binding site" evidence="10">
    <location>
        <position position="480"/>
    </location>
    <ligand>
        <name>L-glutamate</name>
        <dbReference type="ChEBI" id="CHEBI:29985"/>
    </ligand>
</feature>
<name>E1SPE6_FERBD</name>
<comment type="catalytic activity">
    <reaction evidence="1 11">
        <text>an S-substituted glutathione + H2O = an S-substituted L-cysteinylglycine + L-glutamate</text>
        <dbReference type="Rhea" id="RHEA:59468"/>
        <dbReference type="ChEBI" id="CHEBI:15377"/>
        <dbReference type="ChEBI" id="CHEBI:29985"/>
        <dbReference type="ChEBI" id="CHEBI:90779"/>
        <dbReference type="ChEBI" id="CHEBI:143103"/>
        <dbReference type="EC" id="3.4.19.13"/>
    </reaction>
</comment>
<evidence type="ECO:0000256" key="3">
    <source>
        <dbReference type="ARBA" id="ARBA00009381"/>
    </source>
</evidence>
<dbReference type="InterPro" id="IPR029055">
    <property type="entry name" value="Ntn_hydrolases_N"/>
</dbReference>
<dbReference type="Pfam" id="PF01019">
    <property type="entry name" value="G_glu_transpept"/>
    <property type="match status" value="1"/>
</dbReference>
<keyword evidence="6 11" id="KW-0865">Zymogen</keyword>
<dbReference type="AlphaFoldDB" id="E1SPE6"/>
<evidence type="ECO:0000256" key="2">
    <source>
        <dbReference type="ARBA" id="ARBA00001089"/>
    </source>
</evidence>
<keyword evidence="4 11" id="KW-0808">Transferase</keyword>
<dbReference type="PANTHER" id="PTHR43199:SF1">
    <property type="entry name" value="GLUTATHIONE HYDROLASE PROENZYME"/>
    <property type="match status" value="1"/>
</dbReference>
<dbReference type="GO" id="GO:0006750">
    <property type="term" value="P:glutathione biosynthetic process"/>
    <property type="evidence" value="ECO:0007669"/>
    <property type="project" value="UniProtKB-KW"/>
</dbReference>
<dbReference type="RefSeq" id="WP_013346069.1">
    <property type="nucleotide sequence ID" value="NC_014541.1"/>
</dbReference>
<dbReference type="GeneID" id="67182768"/>
<feature type="chain" id="PRO_5003151718" description="Glutathione hydrolase proenzyme" evidence="13">
    <location>
        <begin position="21"/>
        <end position="573"/>
    </location>
</feature>
<comment type="catalytic activity">
    <reaction evidence="2 11">
        <text>glutathione + H2O = L-cysteinylglycine + L-glutamate</text>
        <dbReference type="Rhea" id="RHEA:28807"/>
        <dbReference type="ChEBI" id="CHEBI:15377"/>
        <dbReference type="ChEBI" id="CHEBI:29985"/>
        <dbReference type="ChEBI" id="CHEBI:57925"/>
        <dbReference type="ChEBI" id="CHEBI:61694"/>
        <dbReference type="EC" id="3.4.19.13"/>
    </reaction>
</comment>
<dbReference type="InterPro" id="IPR043137">
    <property type="entry name" value="GGT_ssub_C"/>
</dbReference>
<evidence type="ECO:0000256" key="10">
    <source>
        <dbReference type="PIRSR" id="PIRSR600101-2"/>
    </source>
</evidence>
<comment type="subunit">
    <text evidence="11">This enzyme consists of two polypeptide chains, which are synthesized in precursor form from a single polypeptide.</text>
</comment>
<evidence type="ECO:0000313" key="15">
    <source>
        <dbReference type="Proteomes" id="UP000006683"/>
    </source>
</evidence>
<keyword evidence="5 11" id="KW-0378">Hydrolase</keyword>
<dbReference type="InterPro" id="IPR043138">
    <property type="entry name" value="GGT_lsub"/>
</dbReference>
<accession>E1SPE6</accession>
<evidence type="ECO:0000256" key="7">
    <source>
        <dbReference type="ARBA" id="ARBA00023315"/>
    </source>
</evidence>
<evidence type="ECO:0000256" key="11">
    <source>
        <dbReference type="RuleBase" id="RU368036"/>
    </source>
</evidence>
<comment type="catalytic activity">
    <reaction evidence="8 11">
        <text>an N-terminal (5-L-glutamyl)-[peptide] + an alpha-amino acid = 5-L-glutamyl amino acid + an N-terminal L-alpha-aminoacyl-[peptide]</text>
        <dbReference type="Rhea" id="RHEA:23904"/>
        <dbReference type="Rhea" id="RHEA-COMP:9780"/>
        <dbReference type="Rhea" id="RHEA-COMP:9795"/>
        <dbReference type="ChEBI" id="CHEBI:77644"/>
        <dbReference type="ChEBI" id="CHEBI:78597"/>
        <dbReference type="ChEBI" id="CHEBI:78599"/>
        <dbReference type="ChEBI" id="CHEBI:78608"/>
        <dbReference type="EC" id="2.3.2.2"/>
    </reaction>
</comment>
<dbReference type="STRING" id="550540.Fbal_2561"/>
<dbReference type="Gene3D" id="1.10.246.130">
    <property type="match status" value="1"/>
</dbReference>
<dbReference type="OrthoDB" id="5297205at2"/>
<evidence type="ECO:0000256" key="1">
    <source>
        <dbReference type="ARBA" id="ARBA00001049"/>
    </source>
</evidence>
<dbReference type="KEGG" id="fbl:Fbal_2561"/>
<feature type="binding site" evidence="10">
    <location>
        <position position="433"/>
    </location>
    <ligand>
        <name>L-glutamate</name>
        <dbReference type="ChEBI" id="CHEBI:29985"/>
    </ligand>
</feature>
<protein>
    <recommendedName>
        <fullName evidence="11">Glutathione hydrolase proenzyme</fullName>
        <ecNumber evidence="11">2.3.2.2</ecNumber>
        <ecNumber evidence="11">3.4.19.13</ecNumber>
    </recommendedName>
    <component>
        <recommendedName>
            <fullName evidence="11">Glutathione hydrolase large chain</fullName>
        </recommendedName>
    </component>
    <component>
        <recommendedName>
            <fullName evidence="11">Glutathione hydrolase small chain</fullName>
        </recommendedName>
    </component>
</protein>
<feature type="signal peptide" evidence="13">
    <location>
        <begin position="1"/>
        <end position="20"/>
    </location>
</feature>
<keyword evidence="11" id="KW-0317">Glutathione biosynthesis</keyword>
<organism evidence="14 15">
    <name type="scientific">Ferrimonas balearica (strain DSM 9799 / CCM 4581 / KCTC 23876 / PAT)</name>
    <dbReference type="NCBI Taxonomy" id="550540"/>
    <lineage>
        <taxon>Bacteria</taxon>
        <taxon>Pseudomonadati</taxon>
        <taxon>Pseudomonadota</taxon>
        <taxon>Gammaproteobacteria</taxon>
        <taxon>Alteromonadales</taxon>
        <taxon>Ferrimonadaceae</taxon>
        <taxon>Ferrimonas</taxon>
    </lineage>
</organism>
<gene>
    <name evidence="14" type="ordered locus">Fbal_2561</name>
</gene>
<dbReference type="PANTHER" id="PTHR43199">
    <property type="entry name" value="GLUTATHIONE HYDROLASE"/>
    <property type="match status" value="1"/>
</dbReference>
<dbReference type="InterPro" id="IPR051792">
    <property type="entry name" value="GGT_bact"/>
</dbReference>
<evidence type="ECO:0000256" key="8">
    <source>
        <dbReference type="ARBA" id="ARBA00047417"/>
    </source>
</evidence>
<evidence type="ECO:0000256" key="6">
    <source>
        <dbReference type="ARBA" id="ARBA00023145"/>
    </source>
</evidence>
<comment type="pathway">
    <text evidence="11">Sulfur metabolism; glutathione metabolism.</text>
</comment>
<feature type="binding site" evidence="10">
    <location>
        <begin position="457"/>
        <end position="458"/>
    </location>
    <ligand>
        <name>L-glutamate</name>
        <dbReference type="ChEBI" id="CHEBI:29985"/>
    </ligand>
</feature>
<dbReference type="EC" id="2.3.2.2" evidence="11"/>
<dbReference type="InterPro" id="IPR000101">
    <property type="entry name" value="GGT_peptidase"/>
</dbReference>
<sequence length="573" mass="60129">MRTLLSLSLCCLSLVLPAWGAAEPEAPTGFLSRPEVTAAHYMAATANPHATEAARAVLAEGGSAVDAAIAAQMVLTLTEPQSSGIGGGLFMVFWDNEAGKLVTLDGRETAPASAHPNLFLDKDGHPAGFMDAVVGGRSVGVPGVVAALYEAHQRYGKLPWARLLQPAITLAEQGFEVSPRLAALLARQLNPGLLRPGPARDYFYPGGKPLTAGTRLLNPELATTLRRVAAQGPDGFYRGPVAEAMVAAINRDASHPGGLSLADLADYRPQWRAPVCVPYRQFEVCGMGPPSSGAVTVGQILGLLAVDNVASMAPNGIEFIHRFAQASRLAYADRNHYLADSDFVAVPVEGLLDPAYLAQRRALMPPQRDGGSASAGTFAPMPGPDATEALPSTSHMVMADREGNLLSLTSSIEMGFGSSVMSGGFLLNNQLTDFSRHPGPAGQPAANRVEAGKRPRSSMAPTIVMGPQGHPVLAIGSPGGSRIISYVAQTTMAILDWQMPLAEAMALPRVSHRNDYLALEAGQAWDQVVPALEARGYRVKQVPLNSGVQVIQKTPTGWVGAADPRREGIASGG</sequence>
<dbReference type="EC" id="3.4.19.13" evidence="11"/>
<dbReference type="Gene3D" id="3.60.20.40">
    <property type="match status" value="1"/>
</dbReference>
<keyword evidence="15" id="KW-1185">Reference proteome</keyword>
<feature type="region of interest" description="Disordered" evidence="12">
    <location>
        <begin position="365"/>
        <end position="390"/>
    </location>
</feature>
<dbReference type="GO" id="GO:0006751">
    <property type="term" value="P:glutathione catabolic process"/>
    <property type="evidence" value="ECO:0007669"/>
    <property type="project" value="UniProtKB-UniRule"/>
</dbReference>
<dbReference type="GO" id="GO:0103068">
    <property type="term" value="F:leukotriene C4 gamma-glutamyl transferase activity"/>
    <property type="evidence" value="ECO:0007669"/>
    <property type="project" value="UniProtKB-EC"/>
</dbReference>
<dbReference type="NCBIfam" id="TIGR00066">
    <property type="entry name" value="g_glut_trans"/>
    <property type="match status" value="1"/>
</dbReference>
<dbReference type="SUPFAM" id="SSF56235">
    <property type="entry name" value="N-terminal nucleophile aminohydrolases (Ntn hydrolases)"/>
    <property type="match status" value="1"/>
</dbReference>
<dbReference type="HOGENOM" id="CLU_014813_0_1_6"/>
<evidence type="ECO:0000256" key="13">
    <source>
        <dbReference type="SAM" id="SignalP"/>
    </source>
</evidence>